<accession>A0A504J133</accession>
<comment type="caution">
    <text evidence="1">The sequence shown here is derived from an EMBL/GenBank/DDBJ whole genome shotgun (WGS) entry which is preliminary data.</text>
</comment>
<dbReference type="EMBL" id="VFWZ01000009">
    <property type="protein sequence ID" value="TPN82315.1"/>
    <property type="molecule type" value="Genomic_DNA"/>
</dbReference>
<dbReference type="Proteomes" id="UP000315540">
    <property type="component" value="Unassembled WGS sequence"/>
</dbReference>
<gene>
    <name evidence="1" type="ORF">FHK87_23105</name>
</gene>
<organism evidence="1 2">
    <name type="scientific">Aquimarina algicola</name>
    <dbReference type="NCBI Taxonomy" id="2589995"/>
    <lineage>
        <taxon>Bacteria</taxon>
        <taxon>Pseudomonadati</taxon>
        <taxon>Bacteroidota</taxon>
        <taxon>Flavobacteriia</taxon>
        <taxon>Flavobacteriales</taxon>
        <taxon>Flavobacteriaceae</taxon>
        <taxon>Aquimarina</taxon>
    </lineage>
</organism>
<dbReference type="AlphaFoldDB" id="A0A504J133"/>
<protein>
    <submittedName>
        <fullName evidence="1">Uncharacterized protein</fullName>
    </submittedName>
</protein>
<name>A0A504J133_9FLAO</name>
<sequence>MQRVITIICCLIHFFFFGQRDLKTSIEDFNNDGIVDTLTTFYEGGSMFGGRYAAITNGKTNETYKLNNDGCFCEIKDIITIPPKLAKQENKPFLDALKKQILPKQKEVADESLNWMIKSSYTNTKLSNNIYFDQIINPQTKWNTEAFESPKSYYLEIKGDTLYHLYKTIKENVTKDPKGFLVYYAHNHYRNEQQNGLQEIENNSRYTLYKTSHGVLAKKGQLHKWLFVTDIDLTGGPEKLRWDSIKKVALVEHYAIIQQNMAPSIIDQFFVINLETGICGKLKTKLYDSETIEDNNTDTFLIEDNSIQFISRREQFKYGLKDIFKAIDTLYENQN</sequence>
<dbReference type="RefSeq" id="WP_140597246.1">
    <property type="nucleotide sequence ID" value="NZ_VFWZ01000009.1"/>
</dbReference>
<evidence type="ECO:0000313" key="2">
    <source>
        <dbReference type="Proteomes" id="UP000315540"/>
    </source>
</evidence>
<proteinExistence type="predicted"/>
<reference evidence="1 2" key="1">
    <citation type="submission" date="2019-06" db="EMBL/GenBank/DDBJ databases">
        <authorList>
            <person name="Meng X."/>
        </authorList>
    </citation>
    <scope>NUCLEOTIDE SEQUENCE [LARGE SCALE GENOMIC DNA]</scope>
    <source>
        <strain evidence="1 2">M625</strain>
    </source>
</reference>
<evidence type="ECO:0000313" key="1">
    <source>
        <dbReference type="EMBL" id="TPN82315.1"/>
    </source>
</evidence>
<keyword evidence="2" id="KW-1185">Reference proteome</keyword>
<dbReference type="OrthoDB" id="678905at2"/>